<dbReference type="Proteomes" id="UP000783213">
    <property type="component" value="Unassembled WGS sequence"/>
</dbReference>
<accession>A0ABQ7ID63</accession>
<comment type="caution">
    <text evidence="1">The sequence shown here is derived from an EMBL/GenBank/DDBJ whole genome shotgun (WGS) entry which is preliminary data.</text>
</comment>
<protein>
    <submittedName>
        <fullName evidence="1">Uncharacterized protein</fullName>
    </submittedName>
</protein>
<proteinExistence type="predicted"/>
<name>A0ABQ7ID63_9HELO</name>
<dbReference type="GeneID" id="62235604"/>
<sequence>MPALRYLTALVLSNNLVTRWSGQNRVTPLLQISSTLNSMEPPTRFHFPQTVNISPRMSLSVASPTCSKCQGAPQQCYYSEANKRGLPPGYLAGIELRLIETEIALHRALSRLYNHSDAKFQESREFPQVSKGELMEQWQELPLGSDIDLETWWSRKTKYVEPFDREWGPPEKTSTPEIHIAHGIDDIPSVDWEPTNERHRNVPESPDSLTQETMASTISSLAMSPNSVEVQKSPVDPQLQFESDIPDSLSWQRNSQTQDLGETVTIAESFARAHHKMYF</sequence>
<dbReference type="EMBL" id="RCSX01000024">
    <property type="protein sequence ID" value="KAF7920802.1"/>
    <property type="molecule type" value="Genomic_DNA"/>
</dbReference>
<organism evidence="1 2">
    <name type="scientific">Botrytis deweyae</name>
    <dbReference type="NCBI Taxonomy" id="2478750"/>
    <lineage>
        <taxon>Eukaryota</taxon>
        <taxon>Fungi</taxon>
        <taxon>Dikarya</taxon>
        <taxon>Ascomycota</taxon>
        <taxon>Pezizomycotina</taxon>
        <taxon>Leotiomycetes</taxon>
        <taxon>Helotiales</taxon>
        <taxon>Sclerotiniaceae</taxon>
        <taxon>Botrytis</taxon>
    </lineage>
</organism>
<dbReference type="RefSeq" id="XP_038807166.1">
    <property type="nucleotide sequence ID" value="XM_038956454.1"/>
</dbReference>
<gene>
    <name evidence="1" type="ORF">EAE98_008831</name>
</gene>
<reference evidence="1 2" key="1">
    <citation type="journal article" date="2020" name="Genome Biol. Evol.">
        <title>Comparative genomics of Sclerotiniaceae.</title>
        <authorList>
            <person name="Valero Jimenez C.A."/>
            <person name="Steentjes M."/>
            <person name="Scholten O.E."/>
            <person name="Van Kan J.A.L."/>
        </authorList>
    </citation>
    <scope>NUCLEOTIDE SEQUENCE [LARGE SCALE GENOMIC DNA]</scope>
    <source>
        <strain evidence="1 2">B1</strain>
    </source>
</reference>
<evidence type="ECO:0000313" key="2">
    <source>
        <dbReference type="Proteomes" id="UP000783213"/>
    </source>
</evidence>
<keyword evidence="2" id="KW-1185">Reference proteome</keyword>
<evidence type="ECO:0000313" key="1">
    <source>
        <dbReference type="EMBL" id="KAF7920802.1"/>
    </source>
</evidence>